<evidence type="ECO:0000313" key="2">
    <source>
        <dbReference type="EMBL" id="VDM40452.1"/>
    </source>
</evidence>
<proteinExistence type="predicted"/>
<keyword evidence="1" id="KW-0175">Coiled coil</keyword>
<dbReference type="AlphaFoldDB" id="A0A183UKW1"/>
<evidence type="ECO:0000256" key="1">
    <source>
        <dbReference type="SAM" id="Coils"/>
    </source>
</evidence>
<evidence type="ECO:0000313" key="4">
    <source>
        <dbReference type="WBParaSite" id="TCNE_0000913101-mRNA-1"/>
    </source>
</evidence>
<reference evidence="2 3" key="2">
    <citation type="submission" date="2018-11" db="EMBL/GenBank/DDBJ databases">
        <authorList>
            <consortium name="Pathogen Informatics"/>
        </authorList>
    </citation>
    <scope>NUCLEOTIDE SEQUENCE [LARGE SCALE GENOMIC DNA]</scope>
</reference>
<dbReference type="EMBL" id="UYWY01020084">
    <property type="protein sequence ID" value="VDM40452.1"/>
    <property type="molecule type" value="Genomic_DNA"/>
</dbReference>
<dbReference type="Proteomes" id="UP000050794">
    <property type="component" value="Unassembled WGS sequence"/>
</dbReference>
<feature type="coiled-coil region" evidence="1">
    <location>
        <begin position="43"/>
        <end position="140"/>
    </location>
</feature>
<feature type="coiled-coil region" evidence="1">
    <location>
        <begin position="183"/>
        <end position="210"/>
    </location>
</feature>
<keyword evidence="3" id="KW-1185">Reference proteome</keyword>
<reference evidence="4" key="1">
    <citation type="submission" date="2016-06" db="UniProtKB">
        <authorList>
            <consortium name="WormBaseParasite"/>
        </authorList>
    </citation>
    <scope>IDENTIFICATION</scope>
</reference>
<name>A0A183UKW1_TOXCA</name>
<dbReference type="WBParaSite" id="TCNE_0000913101-mRNA-1">
    <property type="protein sequence ID" value="TCNE_0000913101-mRNA-1"/>
    <property type="gene ID" value="TCNE_0000913101"/>
</dbReference>
<accession>A0A183UKW1</accession>
<evidence type="ECO:0000313" key="3">
    <source>
        <dbReference type="Proteomes" id="UP000050794"/>
    </source>
</evidence>
<organism evidence="3 4">
    <name type="scientific">Toxocara canis</name>
    <name type="common">Canine roundworm</name>
    <dbReference type="NCBI Taxonomy" id="6265"/>
    <lineage>
        <taxon>Eukaryota</taxon>
        <taxon>Metazoa</taxon>
        <taxon>Ecdysozoa</taxon>
        <taxon>Nematoda</taxon>
        <taxon>Chromadorea</taxon>
        <taxon>Rhabditida</taxon>
        <taxon>Spirurina</taxon>
        <taxon>Ascaridomorpha</taxon>
        <taxon>Ascaridoidea</taxon>
        <taxon>Toxocaridae</taxon>
        <taxon>Toxocara</taxon>
    </lineage>
</organism>
<sequence length="226" mass="26367">MLSINYGAIKNERDSGTAKESDLFVHIGDSELRGNLPVEGPLNAKLYKEVEEKQKLLAKLKEKHEKVSQEKEEISQQLEAQKNQRNFIQSLRESNERQLEQEKHLIKIAEVEKAQLNKELSETQQKLQEKDERCKALTNIFGSQKQLYENLCQSGEEQQQLCKNFNDRIAGTEKSCAEMRRALENDNKIAMELEAYLKKLTKQIFDKQRELEKFRLGELDETVRLL</sequence>
<protein>
    <submittedName>
        <fullName evidence="2 4">Uncharacterized protein</fullName>
    </submittedName>
</protein>
<gene>
    <name evidence="2" type="ORF">TCNE_LOCUS9131</name>
</gene>